<protein>
    <recommendedName>
        <fullName evidence="2">FAD/NAD(P)-binding domain-containing protein</fullName>
    </recommendedName>
</protein>
<accession>A0A399R706</accession>
<evidence type="ECO:0000313" key="3">
    <source>
        <dbReference type="EMBL" id="RIJ26543.1"/>
    </source>
</evidence>
<name>A0A399R706_9PROT</name>
<evidence type="ECO:0000259" key="2">
    <source>
        <dbReference type="Pfam" id="PF07992"/>
    </source>
</evidence>
<sequence length="144" mass="15696">MFAYIVRFSHKAFTLMSKWTDRKLLITGLAGTVIATPSCFASMSMCLSPGRVPKMDRLNLEAACAECTRRGIQVNTSMRTSDSAVFAAGECGDSGPNLIPATPPTSGRWCDFEYLIEAASPCPVASGGRNNESNRKDRRLLLRQ</sequence>
<proteinExistence type="predicted"/>
<comment type="caution">
    <text evidence="3">The sequence shown here is derived from an EMBL/GenBank/DDBJ whole genome shotgun (WGS) entry which is preliminary data.</text>
</comment>
<keyword evidence="4" id="KW-1185">Reference proteome</keyword>
<gene>
    <name evidence="3" type="ORF">D1223_16345</name>
</gene>
<dbReference type="Pfam" id="PF07992">
    <property type="entry name" value="Pyr_redox_2"/>
    <property type="match status" value="1"/>
</dbReference>
<dbReference type="SUPFAM" id="SSF51905">
    <property type="entry name" value="FAD/NAD(P)-binding domain"/>
    <property type="match status" value="1"/>
</dbReference>
<feature type="domain" description="FAD/NAD(P)-binding" evidence="2">
    <location>
        <begin position="44"/>
        <end position="100"/>
    </location>
</feature>
<reference evidence="3 4" key="1">
    <citation type="submission" date="2018-08" db="EMBL/GenBank/DDBJ databases">
        <title>Henriciella mobilis sp. nov., isolated from seawater.</title>
        <authorList>
            <person name="Cheng H."/>
            <person name="Wu Y.-H."/>
            <person name="Xu X.-W."/>
            <person name="Guo L.-L."/>
        </authorList>
    </citation>
    <scope>NUCLEOTIDE SEQUENCE [LARGE SCALE GENOMIC DNA]</scope>
    <source>
        <strain evidence="3 4">JN25</strain>
    </source>
</reference>
<dbReference type="EMBL" id="QWFX01000016">
    <property type="protein sequence ID" value="RIJ26543.1"/>
    <property type="molecule type" value="Genomic_DNA"/>
</dbReference>
<dbReference type="GO" id="GO:0016491">
    <property type="term" value="F:oxidoreductase activity"/>
    <property type="evidence" value="ECO:0007669"/>
    <property type="project" value="InterPro"/>
</dbReference>
<dbReference type="AlphaFoldDB" id="A0A399R706"/>
<feature type="region of interest" description="Disordered" evidence="1">
    <location>
        <begin position="125"/>
        <end position="144"/>
    </location>
</feature>
<dbReference type="InterPro" id="IPR036188">
    <property type="entry name" value="FAD/NAD-bd_sf"/>
</dbReference>
<evidence type="ECO:0000256" key="1">
    <source>
        <dbReference type="SAM" id="MobiDB-lite"/>
    </source>
</evidence>
<dbReference type="RefSeq" id="WP_119377465.1">
    <property type="nucleotide sequence ID" value="NZ_QWFX01000016.1"/>
</dbReference>
<dbReference type="Proteomes" id="UP000266385">
    <property type="component" value="Unassembled WGS sequence"/>
</dbReference>
<dbReference type="Gene3D" id="3.50.50.60">
    <property type="entry name" value="FAD/NAD(P)-binding domain"/>
    <property type="match status" value="1"/>
</dbReference>
<organism evidence="3 4">
    <name type="scientific">Henriciella mobilis</name>
    <dbReference type="NCBI Taxonomy" id="2305467"/>
    <lineage>
        <taxon>Bacteria</taxon>
        <taxon>Pseudomonadati</taxon>
        <taxon>Pseudomonadota</taxon>
        <taxon>Alphaproteobacteria</taxon>
        <taxon>Hyphomonadales</taxon>
        <taxon>Hyphomonadaceae</taxon>
        <taxon>Henriciella</taxon>
    </lineage>
</organism>
<dbReference type="InterPro" id="IPR023753">
    <property type="entry name" value="FAD/NAD-binding_dom"/>
</dbReference>
<evidence type="ECO:0000313" key="4">
    <source>
        <dbReference type="Proteomes" id="UP000266385"/>
    </source>
</evidence>
<dbReference type="OrthoDB" id="7628583at2"/>